<keyword evidence="20" id="KW-1185">Reference proteome</keyword>
<dbReference type="SMART" id="SM00747">
    <property type="entry name" value="CFEM"/>
    <property type="match status" value="1"/>
</dbReference>
<gene>
    <name evidence="19" type="ORF">SAMD00023353_1300850</name>
</gene>
<evidence type="ECO:0000256" key="8">
    <source>
        <dbReference type="ARBA" id="ARBA00022723"/>
    </source>
</evidence>
<keyword evidence="7" id="KW-0336">GPI-anchor</keyword>
<accession>A0A1W2TCF9</accession>
<feature type="binding site" description="axial binding residue" evidence="15">
    <location>
        <position position="57"/>
    </location>
    <ligand>
        <name>heme</name>
        <dbReference type="ChEBI" id="CHEBI:30413"/>
    </ligand>
    <ligandPart>
        <name>Fe</name>
        <dbReference type="ChEBI" id="CHEBI:18248"/>
    </ligandPart>
</feature>
<dbReference type="PANTHER" id="PTHR37928:SF1">
    <property type="entry name" value="CFEM DOMAIN PROTEIN (AFU_ORTHOLOGUE AFUA_6G14090)"/>
    <property type="match status" value="1"/>
</dbReference>
<evidence type="ECO:0000256" key="15">
    <source>
        <dbReference type="PROSITE-ProRule" id="PRU01356"/>
    </source>
</evidence>
<dbReference type="GO" id="GO:0098552">
    <property type="term" value="C:side of membrane"/>
    <property type="evidence" value="ECO:0007669"/>
    <property type="project" value="UniProtKB-KW"/>
</dbReference>
<evidence type="ECO:0000256" key="11">
    <source>
        <dbReference type="ARBA" id="ARBA00023136"/>
    </source>
</evidence>
<dbReference type="EMBL" id="DF977458">
    <property type="protein sequence ID" value="GAP85648.1"/>
    <property type="molecule type" value="Genomic_DNA"/>
</dbReference>
<evidence type="ECO:0000256" key="1">
    <source>
        <dbReference type="ARBA" id="ARBA00004609"/>
    </source>
</evidence>
<feature type="signal peptide" evidence="17">
    <location>
        <begin position="1"/>
        <end position="17"/>
    </location>
</feature>
<evidence type="ECO:0000256" key="16">
    <source>
        <dbReference type="SAM" id="MobiDB-lite"/>
    </source>
</evidence>
<reference evidence="19" key="1">
    <citation type="submission" date="2016-03" db="EMBL/GenBank/DDBJ databases">
        <title>Draft genome sequence of Rosellinia necatrix.</title>
        <authorList>
            <person name="Kanematsu S."/>
        </authorList>
    </citation>
    <scope>NUCLEOTIDE SEQUENCE [LARGE SCALE GENOMIC DNA]</scope>
    <source>
        <strain evidence="19">W97</strain>
    </source>
</reference>
<comment type="subcellular location">
    <subcellularLocation>
        <location evidence="1">Cell membrane</location>
        <topology evidence="1">Lipid-anchor</topology>
        <topology evidence="1">GPI-anchor</topology>
    </subcellularLocation>
    <subcellularLocation>
        <location evidence="2">Secreted</location>
    </subcellularLocation>
</comment>
<protein>
    <submittedName>
        <fullName evidence="19">Putative CFEM-domain-containing protein</fullName>
    </submittedName>
</protein>
<evidence type="ECO:0000313" key="20">
    <source>
        <dbReference type="Proteomes" id="UP000054516"/>
    </source>
</evidence>
<proteinExistence type="inferred from homology"/>
<feature type="disulfide bond" evidence="15">
    <location>
        <begin position="62"/>
        <end position="95"/>
    </location>
</feature>
<feature type="region of interest" description="Disordered" evidence="16">
    <location>
        <begin position="208"/>
        <end position="229"/>
    </location>
</feature>
<keyword evidence="9 17" id="KW-0732">Signal</keyword>
<dbReference type="GO" id="GO:0005886">
    <property type="term" value="C:plasma membrane"/>
    <property type="evidence" value="ECO:0007669"/>
    <property type="project" value="UniProtKB-SubCell"/>
</dbReference>
<evidence type="ECO:0000256" key="10">
    <source>
        <dbReference type="ARBA" id="ARBA00023004"/>
    </source>
</evidence>
<dbReference type="InterPro" id="IPR051735">
    <property type="entry name" value="CFEM_domain"/>
</dbReference>
<feature type="chain" id="PRO_5010711601" evidence="17">
    <location>
        <begin position="18"/>
        <end position="291"/>
    </location>
</feature>
<evidence type="ECO:0000256" key="5">
    <source>
        <dbReference type="ARBA" id="ARBA00022525"/>
    </source>
</evidence>
<organism evidence="19">
    <name type="scientific">Rosellinia necatrix</name>
    <name type="common">White root-rot fungus</name>
    <dbReference type="NCBI Taxonomy" id="77044"/>
    <lineage>
        <taxon>Eukaryota</taxon>
        <taxon>Fungi</taxon>
        <taxon>Dikarya</taxon>
        <taxon>Ascomycota</taxon>
        <taxon>Pezizomycotina</taxon>
        <taxon>Sordariomycetes</taxon>
        <taxon>Xylariomycetidae</taxon>
        <taxon>Xylariales</taxon>
        <taxon>Xylariaceae</taxon>
        <taxon>Rosellinia</taxon>
    </lineage>
</organism>
<evidence type="ECO:0000313" key="19">
    <source>
        <dbReference type="EMBL" id="GAP85648.1"/>
    </source>
</evidence>
<evidence type="ECO:0000256" key="13">
    <source>
        <dbReference type="ARBA" id="ARBA00023180"/>
    </source>
</evidence>
<sequence>MKSSIILTAISAGIVAAEMLPPPDDFPACGTTCFGNMLGQATQLGCGGGGSTGDAVDGACLCKNIDFSYGLIDCANAICPQGVADTVVQYGVNWCAEKGVIVNGLSSSPDTEIASSPTVTVSALATPSGGASSSDNASPTESVIISTGTNSDGSSFTTTLSGGLGETSGSGGVVIPISTTEIIATTTNDDGTVVTTLGTSTIFSTSGVLSGSGTETGSATDSGSATESTTLVTGTTHTADGTTEVTSATLTVPVTSTETEGPTTTESDGGAFQTAAPVGLLAAAGLVALVL</sequence>
<dbReference type="AlphaFoldDB" id="A0A1W2TCF9"/>
<evidence type="ECO:0000256" key="6">
    <source>
        <dbReference type="ARBA" id="ARBA00022617"/>
    </source>
</evidence>
<keyword evidence="13" id="KW-0325">Glycoprotein</keyword>
<dbReference type="Pfam" id="PF05730">
    <property type="entry name" value="CFEM"/>
    <property type="match status" value="1"/>
</dbReference>
<dbReference type="GO" id="GO:0046872">
    <property type="term" value="F:metal ion binding"/>
    <property type="evidence" value="ECO:0007669"/>
    <property type="project" value="UniProtKB-UniRule"/>
</dbReference>
<keyword evidence="11" id="KW-0472">Membrane</keyword>
<dbReference type="OrthoDB" id="2019572at2759"/>
<keyword evidence="5" id="KW-0964">Secreted</keyword>
<evidence type="ECO:0000256" key="17">
    <source>
        <dbReference type="SAM" id="SignalP"/>
    </source>
</evidence>
<dbReference type="Proteomes" id="UP000054516">
    <property type="component" value="Unassembled WGS sequence"/>
</dbReference>
<dbReference type="PANTHER" id="PTHR37928">
    <property type="entry name" value="CFEM DOMAIN PROTEIN (AFU_ORTHOLOGUE AFUA_6G14090)"/>
    <property type="match status" value="1"/>
</dbReference>
<keyword evidence="6 15" id="KW-0349">Heme</keyword>
<feature type="region of interest" description="Disordered" evidence="16">
    <location>
        <begin position="124"/>
        <end position="150"/>
    </location>
</feature>
<evidence type="ECO:0000256" key="2">
    <source>
        <dbReference type="ARBA" id="ARBA00004613"/>
    </source>
</evidence>
<evidence type="ECO:0000256" key="3">
    <source>
        <dbReference type="ARBA" id="ARBA00010031"/>
    </source>
</evidence>
<evidence type="ECO:0000256" key="14">
    <source>
        <dbReference type="ARBA" id="ARBA00023288"/>
    </source>
</evidence>
<evidence type="ECO:0000259" key="18">
    <source>
        <dbReference type="PROSITE" id="PS52012"/>
    </source>
</evidence>
<keyword evidence="8 15" id="KW-0479">Metal-binding</keyword>
<evidence type="ECO:0000256" key="4">
    <source>
        <dbReference type="ARBA" id="ARBA00022475"/>
    </source>
</evidence>
<dbReference type="GO" id="GO:0005576">
    <property type="term" value="C:extracellular region"/>
    <property type="evidence" value="ECO:0007669"/>
    <property type="project" value="UniProtKB-SubCell"/>
</dbReference>
<feature type="domain" description="CFEM" evidence="18">
    <location>
        <begin position="1"/>
        <end position="128"/>
    </location>
</feature>
<keyword evidence="10 15" id="KW-0408">Iron</keyword>
<dbReference type="PROSITE" id="PS52012">
    <property type="entry name" value="CFEM"/>
    <property type="match status" value="1"/>
</dbReference>
<evidence type="ECO:0000256" key="12">
    <source>
        <dbReference type="ARBA" id="ARBA00023157"/>
    </source>
</evidence>
<comment type="similarity">
    <text evidence="3">Belongs to the RBT5 family.</text>
</comment>
<name>A0A1W2TCF9_ROSNE</name>
<feature type="compositionally biased region" description="Polar residues" evidence="16">
    <location>
        <begin position="208"/>
        <end position="223"/>
    </location>
</feature>
<keyword evidence="4" id="KW-1003">Cell membrane</keyword>
<evidence type="ECO:0000256" key="7">
    <source>
        <dbReference type="ARBA" id="ARBA00022622"/>
    </source>
</evidence>
<dbReference type="OMA" id="VSDCAQM"/>
<keyword evidence="12 15" id="KW-1015">Disulfide bond</keyword>
<keyword evidence="14" id="KW-0449">Lipoprotein</keyword>
<dbReference type="STRING" id="77044.A0A1W2TCF9"/>
<comment type="caution">
    <text evidence="15">Lacks conserved residue(s) required for the propagation of feature annotation.</text>
</comment>
<evidence type="ECO:0000256" key="9">
    <source>
        <dbReference type="ARBA" id="ARBA00022729"/>
    </source>
</evidence>
<dbReference type="InterPro" id="IPR008427">
    <property type="entry name" value="Extracellular_membr_CFEM_dom"/>
</dbReference>